<reference evidence="2" key="1">
    <citation type="submission" date="2025-08" db="UniProtKB">
        <authorList>
            <consortium name="Ensembl"/>
        </authorList>
    </citation>
    <scope>IDENTIFICATION</scope>
</reference>
<evidence type="ECO:0000256" key="1">
    <source>
        <dbReference type="SAM" id="SignalP"/>
    </source>
</evidence>
<evidence type="ECO:0000313" key="3">
    <source>
        <dbReference type="Proteomes" id="UP000694381"/>
    </source>
</evidence>
<dbReference type="OMA" id="DFACQTK"/>
<dbReference type="Proteomes" id="UP000694381">
    <property type="component" value="Unassembled WGS sequence"/>
</dbReference>
<dbReference type="GeneTree" id="ENSGT00670000099394"/>
<feature type="signal peptide" evidence="1">
    <location>
        <begin position="1"/>
        <end position="19"/>
    </location>
</feature>
<accession>A0A8C6QPE8</accession>
<keyword evidence="1" id="KW-0732">Signal</keyword>
<dbReference type="AlphaFoldDB" id="A0A8C6QPE8"/>
<gene>
    <name evidence="2" type="primary">LOC103735537</name>
</gene>
<dbReference type="Ensembl" id="ENSNGAT00000010359.1">
    <property type="protein sequence ID" value="ENSNGAP00000005909.1"/>
    <property type="gene ID" value="ENSNGAG00000008596.1"/>
</dbReference>
<name>A0A8C6QPE8_NANGA</name>
<keyword evidence="3" id="KW-1185">Reference proteome</keyword>
<organism evidence="2 3">
    <name type="scientific">Nannospalax galili</name>
    <name type="common">Northern Israeli blind subterranean mole rat</name>
    <name type="synonym">Spalax galili</name>
    <dbReference type="NCBI Taxonomy" id="1026970"/>
    <lineage>
        <taxon>Eukaryota</taxon>
        <taxon>Metazoa</taxon>
        <taxon>Chordata</taxon>
        <taxon>Craniata</taxon>
        <taxon>Vertebrata</taxon>
        <taxon>Euteleostomi</taxon>
        <taxon>Mammalia</taxon>
        <taxon>Eutheria</taxon>
        <taxon>Euarchontoglires</taxon>
        <taxon>Glires</taxon>
        <taxon>Rodentia</taxon>
        <taxon>Myomorpha</taxon>
        <taxon>Muroidea</taxon>
        <taxon>Spalacidae</taxon>
        <taxon>Spalacinae</taxon>
        <taxon>Nannospalax</taxon>
    </lineage>
</organism>
<sequence length="116" mass="13481">MDRFLSLLFLGGLLSLCQSRTKEESTFCTSCDEFVGKTCRRNSGVCQPRYPDFACQTKEVYVQHYTGEYVYLYSTLSCPRRCVEYMRITKQEKSVFICCHKSYCNSLSTEESPLQE</sequence>
<proteinExistence type="predicted"/>
<reference evidence="2" key="2">
    <citation type="submission" date="2025-09" db="UniProtKB">
        <authorList>
            <consortium name="Ensembl"/>
        </authorList>
    </citation>
    <scope>IDENTIFICATION</scope>
</reference>
<protein>
    <submittedName>
        <fullName evidence="2">Prostate and testis expressed 10</fullName>
    </submittedName>
</protein>
<evidence type="ECO:0000313" key="2">
    <source>
        <dbReference type="Ensembl" id="ENSNGAP00000005909.1"/>
    </source>
</evidence>
<feature type="chain" id="PRO_5034754606" evidence="1">
    <location>
        <begin position="20"/>
        <end position="116"/>
    </location>
</feature>